<protein>
    <submittedName>
        <fullName evidence="1">Uncharacterized protein</fullName>
    </submittedName>
</protein>
<comment type="caution">
    <text evidence="1">The sequence shown here is derived from an EMBL/GenBank/DDBJ whole genome shotgun (WGS) entry which is preliminary data.</text>
</comment>
<dbReference type="EMBL" id="JAIWYP010000001">
    <property type="protein sequence ID" value="KAH3888888.1"/>
    <property type="molecule type" value="Genomic_DNA"/>
</dbReference>
<evidence type="ECO:0000313" key="1">
    <source>
        <dbReference type="EMBL" id="KAH3888888.1"/>
    </source>
</evidence>
<reference evidence="1" key="2">
    <citation type="submission" date="2020-11" db="EMBL/GenBank/DDBJ databases">
        <authorList>
            <person name="McCartney M.A."/>
            <person name="Auch B."/>
            <person name="Kono T."/>
            <person name="Mallez S."/>
            <person name="Becker A."/>
            <person name="Gohl D.M."/>
            <person name="Silverstein K.A.T."/>
            <person name="Koren S."/>
            <person name="Bechman K.B."/>
            <person name="Herman A."/>
            <person name="Abrahante J.E."/>
            <person name="Garbe J."/>
        </authorList>
    </citation>
    <scope>NUCLEOTIDE SEQUENCE</scope>
    <source>
        <strain evidence="1">Duluth1</strain>
        <tissue evidence="1">Whole animal</tissue>
    </source>
</reference>
<proteinExistence type="predicted"/>
<dbReference type="AlphaFoldDB" id="A0A9D4N3D0"/>
<keyword evidence="2" id="KW-1185">Reference proteome</keyword>
<evidence type="ECO:0000313" key="2">
    <source>
        <dbReference type="Proteomes" id="UP000828390"/>
    </source>
</evidence>
<accession>A0A9D4N3D0</accession>
<reference evidence="1" key="1">
    <citation type="journal article" date="2019" name="bioRxiv">
        <title>The Genome of the Zebra Mussel, Dreissena polymorpha: A Resource for Invasive Species Research.</title>
        <authorList>
            <person name="McCartney M.A."/>
            <person name="Auch B."/>
            <person name="Kono T."/>
            <person name="Mallez S."/>
            <person name="Zhang Y."/>
            <person name="Obille A."/>
            <person name="Becker A."/>
            <person name="Abrahante J.E."/>
            <person name="Garbe J."/>
            <person name="Badalamenti J.P."/>
            <person name="Herman A."/>
            <person name="Mangelson H."/>
            <person name="Liachko I."/>
            <person name="Sullivan S."/>
            <person name="Sone E.D."/>
            <person name="Koren S."/>
            <person name="Silverstein K.A.T."/>
            <person name="Beckman K.B."/>
            <person name="Gohl D.M."/>
        </authorList>
    </citation>
    <scope>NUCLEOTIDE SEQUENCE</scope>
    <source>
        <strain evidence="1">Duluth1</strain>
        <tissue evidence="1">Whole animal</tissue>
    </source>
</reference>
<sequence>MKCNHSWQTAHRCLQSENRFEARLLTLAFPVPACCRLCIEDLYGSEALQNSVDTLKTVGQPRLFR</sequence>
<name>A0A9D4N3D0_DREPO</name>
<organism evidence="1 2">
    <name type="scientific">Dreissena polymorpha</name>
    <name type="common">Zebra mussel</name>
    <name type="synonym">Mytilus polymorpha</name>
    <dbReference type="NCBI Taxonomy" id="45954"/>
    <lineage>
        <taxon>Eukaryota</taxon>
        <taxon>Metazoa</taxon>
        <taxon>Spiralia</taxon>
        <taxon>Lophotrochozoa</taxon>
        <taxon>Mollusca</taxon>
        <taxon>Bivalvia</taxon>
        <taxon>Autobranchia</taxon>
        <taxon>Heteroconchia</taxon>
        <taxon>Euheterodonta</taxon>
        <taxon>Imparidentia</taxon>
        <taxon>Neoheterodontei</taxon>
        <taxon>Myida</taxon>
        <taxon>Dreissenoidea</taxon>
        <taxon>Dreissenidae</taxon>
        <taxon>Dreissena</taxon>
    </lineage>
</organism>
<dbReference type="Proteomes" id="UP000828390">
    <property type="component" value="Unassembled WGS sequence"/>
</dbReference>
<gene>
    <name evidence="1" type="ORF">DPMN_012931</name>
</gene>